<evidence type="ECO:0000313" key="2">
    <source>
        <dbReference type="Proteomes" id="UP000642180"/>
    </source>
</evidence>
<dbReference type="EMBL" id="BMDI01000001">
    <property type="protein sequence ID" value="GGI16348.1"/>
    <property type="molecule type" value="Genomic_DNA"/>
</dbReference>
<accession>A0A8J3AKZ4</accession>
<comment type="caution">
    <text evidence="1">The sequence shown here is derived from an EMBL/GenBank/DDBJ whole genome shotgun (WGS) entry which is preliminary data.</text>
</comment>
<gene>
    <name evidence="1" type="ORF">GCM10008066_03510</name>
</gene>
<name>A0A8J3AKZ4_9BURK</name>
<organism evidence="1 2">
    <name type="scientific">Oxalicibacterium faecigallinarum</name>
    <dbReference type="NCBI Taxonomy" id="573741"/>
    <lineage>
        <taxon>Bacteria</taxon>
        <taxon>Pseudomonadati</taxon>
        <taxon>Pseudomonadota</taxon>
        <taxon>Betaproteobacteria</taxon>
        <taxon>Burkholderiales</taxon>
        <taxon>Oxalobacteraceae</taxon>
        <taxon>Oxalicibacterium</taxon>
    </lineage>
</organism>
<dbReference type="Proteomes" id="UP000642180">
    <property type="component" value="Unassembled WGS sequence"/>
</dbReference>
<sequence>MLPSVFLKYVTVQYKTAINTMPLLKKNDTQDALKREANMDQFGVFTRMAS</sequence>
<evidence type="ECO:0000313" key="1">
    <source>
        <dbReference type="EMBL" id="GGI16348.1"/>
    </source>
</evidence>
<protein>
    <submittedName>
        <fullName evidence="1">Uncharacterized protein</fullName>
    </submittedName>
</protein>
<dbReference type="AlphaFoldDB" id="A0A8J3AKZ4"/>
<proteinExistence type="predicted"/>
<keyword evidence="2" id="KW-1185">Reference proteome</keyword>
<reference evidence="2" key="1">
    <citation type="journal article" date="2019" name="Int. J. Syst. Evol. Microbiol.">
        <title>The Global Catalogue of Microorganisms (GCM) 10K type strain sequencing project: providing services to taxonomists for standard genome sequencing and annotation.</title>
        <authorList>
            <consortium name="The Broad Institute Genomics Platform"/>
            <consortium name="The Broad Institute Genome Sequencing Center for Infectious Disease"/>
            <person name="Wu L."/>
            <person name="Ma J."/>
        </authorList>
    </citation>
    <scope>NUCLEOTIDE SEQUENCE [LARGE SCALE GENOMIC DNA]</scope>
    <source>
        <strain evidence="2">CCM 2767</strain>
    </source>
</reference>